<accession>A0ACB9KK15</accession>
<evidence type="ECO:0000313" key="1">
    <source>
        <dbReference type="EMBL" id="KAI4297439.1"/>
    </source>
</evidence>
<sequence>MSSQGHGTPLDKSNAENEREPKDDRILDIESDGQFRPFRRPSDQTKIDKKMKLKIDMMERDLTDNDFPPFIRQFVPEDILNQMRNGNRYIFRGKDLLEASDRILNLAADLAIAQLIQNINDQCYGKFSIDVVRFTTRNNVEKQSVLGKIKVAFNKENMVGSGKRFDGVLIFDGSKCKSPIEAEDQILGQLGFHVFETIAAIFKLHKQGKHYLLLWMDGDGDKNVKPWDLLLFKYITYVGVVVFITTESAAVKREIYGLIYLHFHLLPWVVFCRNVGIDLHWSSSDIQRIAMQIVEECLGHLHENVLVARLLKNVKDVEIWEHTLQKLRFTSPDVNIVDGMSRVMVNAFIVFWESLDPIKKLCLKICVSVSGIERLGVYDSDLTSKWIRLLETAQAAEDFLEELLNYSILRRQISLFWNGNERMQMQEEIYQTLASWNRLNPEVIMKPISHNDDAWHSAVVIDAQLSDLPQSPNCTHLRALALNNPDLTELTQLFFQQMPELRTLDLSQTRLRNLPSSVINLTELKELNLHNCKLFMDLPLEIEQLTNLQKLHLDGTQITNLPHSPKWPRLSVIFARQPSFVRTPAFIF</sequence>
<name>A0ACB9KK15_BAUVA</name>
<keyword evidence="2" id="KW-1185">Reference proteome</keyword>
<evidence type="ECO:0000313" key="2">
    <source>
        <dbReference type="Proteomes" id="UP000828941"/>
    </source>
</evidence>
<gene>
    <name evidence="1" type="ORF">L6164_037330</name>
</gene>
<protein>
    <submittedName>
        <fullName evidence="1">Uncharacterized protein</fullName>
    </submittedName>
</protein>
<reference evidence="1 2" key="1">
    <citation type="journal article" date="2022" name="DNA Res.">
        <title>Chromosomal-level genome assembly of the orchid tree Bauhinia variegata (Leguminosae; Cercidoideae) supports the allotetraploid origin hypothesis of Bauhinia.</title>
        <authorList>
            <person name="Zhong Y."/>
            <person name="Chen Y."/>
            <person name="Zheng D."/>
            <person name="Pang J."/>
            <person name="Liu Y."/>
            <person name="Luo S."/>
            <person name="Meng S."/>
            <person name="Qian L."/>
            <person name="Wei D."/>
            <person name="Dai S."/>
            <person name="Zhou R."/>
        </authorList>
    </citation>
    <scope>NUCLEOTIDE SEQUENCE [LARGE SCALE GENOMIC DNA]</scope>
    <source>
        <strain evidence="1">BV-YZ2020</strain>
    </source>
</reference>
<dbReference type="Proteomes" id="UP000828941">
    <property type="component" value="Chromosome 14"/>
</dbReference>
<dbReference type="EMBL" id="CM039439">
    <property type="protein sequence ID" value="KAI4297439.1"/>
    <property type="molecule type" value="Genomic_DNA"/>
</dbReference>
<proteinExistence type="predicted"/>
<organism evidence="1 2">
    <name type="scientific">Bauhinia variegata</name>
    <name type="common">Purple orchid tree</name>
    <name type="synonym">Phanera variegata</name>
    <dbReference type="NCBI Taxonomy" id="167791"/>
    <lineage>
        <taxon>Eukaryota</taxon>
        <taxon>Viridiplantae</taxon>
        <taxon>Streptophyta</taxon>
        <taxon>Embryophyta</taxon>
        <taxon>Tracheophyta</taxon>
        <taxon>Spermatophyta</taxon>
        <taxon>Magnoliopsida</taxon>
        <taxon>eudicotyledons</taxon>
        <taxon>Gunneridae</taxon>
        <taxon>Pentapetalae</taxon>
        <taxon>rosids</taxon>
        <taxon>fabids</taxon>
        <taxon>Fabales</taxon>
        <taxon>Fabaceae</taxon>
        <taxon>Cercidoideae</taxon>
        <taxon>Cercideae</taxon>
        <taxon>Bauhiniinae</taxon>
        <taxon>Bauhinia</taxon>
    </lineage>
</organism>
<comment type="caution">
    <text evidence="1">The sequence shown here is derived from an EMBL/GenBank/DDBJ whole genome shotgun (WGS) entry which is preliminary data.</text>
</comment>